<sequence>MGFSKIYRSIARLFSIKDIKITDQESCKSPKKLTKSQEPTNDNKTTLNKVMNFVGFLNSSRSKRYSTNDAVSSNISDGFTGPSFTDTVLPILMAITTASSTPPVNVIFDNNFDNDGEHASSVHMNEAVDIEGESLTLSASFRKLIAEIEPSQADHTIYYASVTQWTERLTFETLVSSELVLGVTEPIGSNVPLPVSTSDSFAKTSEEVEISNELSKANRVSSVDPVVQDESSSLSPENIADAVEQFHPLREHIDGCHFDETTGPSAAVTTVPFVPLSNPGVIIKAPLVQPLIEDEDPESFYRQVYVRCDSATGRLDPPDSYSPVGQQASFSQYDTDLEPMLNNSENLLEINDSDDRHYVLPQPDEVELDEEPMGLSRAHYSGG</sequence>
<feature type="region of interest" description="Disordered" evidence="1">
    <location>
        <begin position="364"/>
        <end position="383"/>
    </location>
</feature>
<name>A7F9V9_SCLS1</name>
<dbReference type="AlphaFoldDB" id="A7F9V9"/>
<dbReference type="InParanoid" id="A7F9V9"/>
<gene>
    <name evidence="2" type="ORF">SS1G_14390</name>
</gene>
<organism evidence="2 3">
    <name type="scientific">Sclerotinia sclerotiorum (strain ATCC 18683 / 1980 / Ss-1)</name>
    <name type="common">White mold</name>
    <name type="synonym">Whetzelinia sclerotiorum</name>
    <dbReference type="NCBI Taxonomy" id="665079"/>
    <lineage>
        <taxon>Eukaryota</taxon>
        <taxon>Fungi</taxon>
        <taxon>Dikarya</taxon>
        <taxon>Ascomycota</taxon>
        <taxon>Pezizomycotina</taxon>
        <taxon>Leotiomycetes</taxon>
        <taxon>Helotiales</taxon>
        <taxon>Sclerotiniaceae</taxon>
        <taxon>Sclerotinia</taxon>
    </lineage>
</organism>
<evidence type="ECO:0000313" key="2">
    <source>
        <dbReference type="EMBL" id="EDO00520.1"/>
    </source>
</evidence>
<dbReference type="KEGG" id="ssl:SS1G_14390"/>
<accession>A7F9V9</accession>
<dbReference type="HOGENOM" id="CLU_721916_0_0_1"/>
<evidence type="ECO:0000313" key="3">
    <source>
        <dbReference type="Proteomes" id="UP000001312"/>
    </source>
</evidence>
<dbReference type="RefSeq" id="XP_001584621.1">
    <property type="nucleotide sequence ID" value="XM_001584571.1"/>
</dbReference>
<reference evidence="3" key="1">
    <citation type="journal article" date="2011" name="PLoS Genet.">
        <title>Genomic analysis of the necrotrophic fungal pathogens Sclerotinia sclerotiorum and Botrytis cinerea.</title>
        <authorList>
            <person name="Amselem J."/>
            <person name="Cuomo C.A."/>
            <person name="van Kan J.A."/>
            <person name="Viaud M."/>
            <person name="Benito E.P."/>
            <person name="Couloux A."/>
            <person name="Coutinho P.M."/>
            <person name="de Vries R.P."/>
            <person name="Dyer P.S."/>
            <person name="Fillinger S."/>
            <person name="Fournier E."/>
            <person name="Gout L."/>
            <person name="Hahn M."/>
            <person name="Kohn L."/>
            <person name="Lapalu N."/>
            <person name="Plummer K.M."/>
            <person name="Pradier J.M."/>
            <person name="Quevillon E."/>
            <person name="Sharon A."/>
            <person name="Simon A."/>
            <person name="ten Have A."/>
            <person name="Tudzynski B."/>
            <person name="Tudzynski P."/>
            <person name="Wincker P."/>
            <person name="Andrew M."/>
            <person name="Anthouard V."/>
            <person name="Beever R.E."/>
            <person name="Beffa R."/>
            <person name="Benoit I."/>
            <person name="Bouzid O."/>
            <person name="Brault B."/>
            <person name="Chen Z."/>
            <person name="Choquer M."/>
            <person name="Collemare J."/>
            <person name="Cotton P."/>
            <person name="Danchin E.G."/>
            <person name="Da Silva C."/>
            <person name="Gautier A."/>
            <person name="Giraud C."/>
            <person name="Giraud T."/>
            <person name="Gonzalez C."/>
            <person name="Grossetete S."/>
            <person name="Guldener U."/>
            <person name="Henrissat B."/>
            <person name="Howlett B.J."/>
            <person name="Kodira C."/>
            <person name="Kretschmer M."/>
            <person name="Lappartient A."/>
            <person name="Leroch M."/>
            <person name="Levis C."/>
            <person name="Mauceli E."/>
            <person name="Neuveglise C."/>
            <person name="Oeser B."/>
            <person name="Pearson M."/>
            <person name="Poulain J."/>
            <person name="Poussereau N."/>
            <person name="Quesneville H."/>
            <person name="Rascle C."/>
            <person name="Schumacher J."/>
            <person name="Segurens B."/>
            <person name="Sexton A."/>
            <person name="Silva E."/>
            <person name="Sirven C."/>
            <person name="Soanes D.M."/>
            <person name="Talbot N.J."/>
            <person name="Templeton M."/>
            <person name="Yandava C."/>
            <person name="Yarden O."/>
            <person name="Zeng Q."/>
            <person name="Rollins J.A."/>
            <person name="Lebrun M.H."/>
            <person name="Dickman M."/>
        </authorList>
    </citation>
    <scope>NUCLEOTIDE SEQUENCE [LARGE SCALE GENOMIC DNA]</scope>
    <source>
        <strain evidence="3">ATCC 18683 / 1980 / Ss-1</strain>
    </source>
</reference>
<dbReference type="Proteomes" id="UP000001312">
    <property type="component" value="Unassembled WGS sequence"/>
</dbReference>
<proteinExistence type="predicted"/>
<dbReference type="GeneID" id="5480713"/>
<protein>
    <submittedName>
        <fullName evidence="2">Uncharacterized protein</fullName>
    </submittedName>
</protein>
<evidence type="ECO:0000256" key="1">
    <source>
        <dbReference type="SAM" id="MobiDB-lite"/>
    </source>
</evidence>
<dbReference type="EMBL" id="CH476653">
    <property type="protein sequence ID" value="EDO00520.1"/>
    <property type="molecule type" value="Genomic_DNA"/>
</dbReference>
<keyword evidence="3" id="KW-1185">Reference proteome</keyword>